<dbReference type="GO" id="GO:0006401">
    <property type="term" value="P:RNA catabolic process"/>
    <property type="evidence" value="ECO:0007669"/>
    <property type="project" value="TreeGrafter"/>
</dbReference>
<dbReference type="SUPFAM" id="SSF55895">
    <property type="entry name" value="Ribonuclease Rh-like"/>
    <property type="match status" value="1"/>
</dbReference>
<reference evidence="5" key="1">
    <citation type="submission" date="2020-04" db="EMBL/GenBank/DDBJ databases">
        <title>Analysis of mating type loci in Filobasidium floriforme.</title>
        <authorList>
            <person name="Nowrousian M."/>
        </authorList>
    </citation>
    <scope>NUCLEOTIDE SEQUENCE</scope>
    <source>
        <strain evidence="5">CBS 6242</strain>
    </source>
</reference>
<feature type="signal peptide" evidence="4">
    <location>
        <begin position="1"/>
        <end position="22"/>
    </location>
</feature>
<dbReference type="InterPro" id="IPR036430">
    <property type="entry name" value="RNase_T2-like_sf"/>
</dbReference>
<evidence type="ECO:0000313" key="5">
    <source>
        <dbReference type="EMBL" id="KAG7527913.1"/>
    </source>
</evidence>
<dbReference type="PANTHER" id="PTHR11240:SF17">
    <property type="entry name" value="RIBONUCLEASE T2"/>
    <property type="match status" value="1"/>
</dbReference>
<dbReference type="GO" id="GO:0033897">
    <property type="term" value="F:ribonuclease T2 activity"/>
    <property type="evidence" value="ECO:0007669"/>
    <property type="project" value="UniProtKB-EC"/>
</dbReference>
<comment type="caution">
    <text evidence="5">The sequence shown here is derived from an EMBL/GenBank/DDBJ whole genome shotgun (WGS) entry which is preliminary data.</text>
</comment>
<dbReference type="Gene3D" id="3.90.730.10">
    <property type="entry name" value="Ribonuclease T2-like"/>
    <property type="match status" value="1"/>
</dbReference>
<comment type="similarity">
    <text evidence="1 3">Belongs to the RNase T2 family.</text>
</comment>
<dbReference type="InterPro" id="IPR033130">
    <property type="entry name" value="RNase_T2_His_AS_2"/>
</dbReference>
<feature type="chain" id="PRO_5035455991" description="ribonuclease T2" evidence="4">
    <location>
        <begin position="23"/>
        <end position="311"/>
    </location>
</feature>
<dbReference type="GO" id="GO:0005576">
    <property type="term" value="C:extracellular region"/>
    <property type="evidence" value="ECO:0007669"/>
    <property type="project" value="TreeGrafter"/>
</dbReference>
<dbReference type="GO" id="GO:0003723">
    <property type="term" value="F:RNA binding"/>
    <property type="evidence" value="ECO:0007669"/>
    <property type="project" value="InterPro"/>
</dbReference>
<evidence type="ECO:0000313" key="6">
    <source>
        <dbReference type="Proteomes" id="UP000812966"/>
    </source>
</evidence>
<dbReference type="Proteomes" id="UP000812966">
    <property type="component" value="Unassembled WGS sequence"/>
</dbReference>
<dbReference type="AlphaFoldDB" id="A0A8K0NM27"/>
<dbReference type="EC" id="4.6.1.19" evidence="2"/>
<dbReference type="CDD" id="cd00374">
    <property type="entry name" value="RNase_T2"/>
    <property type="match status" value="1"/>
</dbReference>
<sequence>MLSTTTLIALLASLSLPVSVSGKTISPLTYRTDARNHTCQLSLPETACRNTTAVEDTCCGAAAALTLYTQYWDTYTGAEEQGIVLPKNNWGVHGLITSYCDGTYPGYCDLSRQYDPEPSPNYTQGYTYTPPQTVEPFTGGDIVTPTLEYFGKNDLLSWMNKYWVSRGGNNYVFWLHEFAKHATCFSTFDLKCYGPTYEQGQDLVDYFQTVAGFEIRHPTYEWLAKAGIKPSNTTTYTRAQIEDALMAGSGGVPFLGCRGADRTTLNEIWYFNHAVGRVQDLTYIPVDKIGNSSCNATAPIWYYERTAGSEA</sequence>
<dbReference type="PANTHER" id="PTHR11240">
    <property type="entry name" value="RIBONUCLEASE T2"/>
    <property type="match status" value="1"/>
</dbReference>
<dbReference type="Pfam" id="PF00445">
    <property type="entry name" value="Ribonuclease_T2"/>
    <property type="match status" value="1"/>
</dbReference>
<evidence type="ECO:0000256" key="2">
    <source>
        <dbReference type="ARBA" id="ARBA00012571"/>
    </source>
</evidence>
<organism evidence="5 6">
    <name type="scientific">Filobasidium floriforme</name>
    <dbReference type="NCBI Taxonomy" id="5210"/>
    <lineage>
        <taxon>Eukaryota</taxon>
        <taxon>Fungi</taxon>
        <taxon>Dikarya</taxon>
        <taxon>Basidiomycota</taxon>
        <taxon>Agaricomycotina</taxon>
        <taxon>Tremellomycetes</taxon>
        <taxon>Filobasidiales</taxon>
        <taxon>Filobasidiaceae</taxon>
        <taxon>Filobasidium</taxon>
    </lineage>
</organism>
<proteinExistence type="inferred from homology"/>
<keyword evidence="4" id="KW-0732">Signal</keyword>
<name>A0A8K0NM27_9TREE</name>
<accession>A0A8K0NM27</accession>
<dbReference type="PROSITE" id="PS00531">
    <property type="entry name" value="RNASE_T2_2"/>
    <property type="match status" value="1"/>
</dbReference>
<protein>
    <recommendedName>
        <fullName evidence="2">ribonuclease T2</fullName>
        <ecNumber evidence="2">4.6.1.19</ecNumber>
    </recommendedName>
</protein>
<dbReference type="InterPro" id="IPR001568">
    <property type="entry name" value="RNase_T2-like"/>
</dbReference>
<gene>
    <name evidence="5" type="ORF">FFLO_06509</name>
</gene>
<evidence type="ECO:0000256" key="3">
    <source>
        <dbReference type="RuleBase" id="RU004328"/>
    </source>
</evidence>
<keyword evidence="6" id="KW-1185">Reference proteome</keyword>
<evidence type="ECO:0000256" key="4">
    <source>
        <dbReference type="SAM" id="SignalP"/>
    </source>
</evidence>
<evidence type="ECO:0000256" key="1">
    <source>
        <dbReference type="ARBA" id="ARBA00007469"/>
    </source>
</evidence>
<dbReference type="EMBL" id="JABELV010000219">
    <property type="protein sequence ID" value="KAG7527913.1"/>
    <property type="molecule type" value="Genomic_DNA"/>
</dbReference>